<evidence type="ECO:0000259" key="1">
    <source>
        <dbReference type="Pfam" id="PF13454"/>
    </source>
</evidence>
<dbReference type="RefSeq" id="WP_078351363.1">
    <property type="nucleotide sequence ID" value="NZ_MBTF01000039.1"/>
</dbReference>
<dbReference type="PANTHER" id="PTHR40254:SF1">
    <property type="entry name" value="BLR0577 PROTEIN"/>
    <property type="match status" value="1"/>
</dbReference>
<comment type="caution">
    <text evidence="2">The sequence shown here is derived from an EMBL/GenBank/DDBJ whole genome shotgun (WGS) entry which is preliminary data.</text>
</comment>
<accession>A0A1S9P640</accession>
<dbReference type="Gene3D" id="3.50.50.60">
    <property type="entry name" value="FAD/NAD(P)-binding domain"/>
    <property type="match status" value="1"/>
</dbReference>
<dbReference type="InterPro" id="IPR036188">
    <property type="entry name" value="FAD/NAD-bd_sf"/>
</dbReference>
<dbReference type="Pfam" id="PF13454">
    <property type="entry name" value="NAD_binding_9"/>
    <property type="match status" value="1"/>
</dbReference>
<dbReference type="AlphaFoldDB" id="A0A1S9P640"/>
<dbReference type="EMBL" id="MBTF01000039">
    <property type="protein sequence ID" value="OOQ56405.1"/>
    <property type="molecule type" value="Genomic_DNA"/>
</dbReference>
<name>A0A1S9P640_9SPHI</name>
<feature type="domain" description="FAD-dependent urate hydroxylase HpyO/Asp monooxygenase CreE-like FAD/NAD(P)-binding" evidence="1">
    <location>
        <begin position="9"/>
        <end position="169"/>
    </location>
</feature>
<evidence type="ECO:0000313" key="3">
    <source>
        <dbReference type="Proteomes" id="UP000189739"/>
    </source>
</evidence>
<gene>
    <name evidence="2" type="ORF">BC343_18310</name>
</gene>
<dbReference type="InterPro" id="IPR038732">
    <property type="entry name" value="HpyO/CreE_NAD-binding"/>
</dbReference>
<dbReference type="OrthoDB" id="6309046at2"/>
<organism evidence="2 3">
    <name type="scientific">Mucilaginibacter pedocola</name>
    <dbReference type="NCBI Taxonomy" id="1792845"/>
    <lineage>
        <taxon>Bacteria</taxon>
        <taxon>Pseudomonadati</taxon>
        <taxon>Bacteroidota</taxon>
        <taxon>Sphingobacteriia</taxon>
        <taxon>Sphingobacteriales</taxon>
        <taxon>Sphingobacteriaceae</taxon>
        <taxon>Mucilaginibacter</taxon>
    </lineage>
</organism>
<dbReference type="Proteomes" id="UP000189739">
    <property type="component" value="Unassembled WGS sequence"/>
</dbReference>
<dbReference type="STRING" id="1792845.BC343_18310"/>
<reference evidence="2 3" key="1">
    <citation type="submission" date="2016-07" db="EMBL/GenBank/DDBJ databases">
        <title>Genomic analysis of zinc-resistant bacterium Mucilaginibacter pedocola TBZ30.</title>
        <authorList>
            <person name="Huang J."/>
            <person name="Tang J."/>
        </authorList>
    </citation>
    <scope>NUCLEOTIDE SEQUENCE [LARGE SCALE GENOMIC DNA]</scope>
    <source>
        <strain evidence="2 3">TBZ30</strain>
    </source>
</reference>
<proteinExistence type="predicted"/>
<keyword evidence="3" id="KW-1185">Reference proteome</keyword>
<dbReference type="InterPro" id="IPR052189">
    <property type="entry name" value="L-asp_N-monooxygenase_NS-form"/>
</dbReference>
<dbReference type="PANTHER" id="PTHR40254">
    <property type="entry name" value="BLR0577 PROTEIN"/>
    <property type="match status" value="1"/>
</dbReference>
<evidence type="ECO:0000313" key="2">
    <source>
        <dbReference type="EMBL" id="OOQ56405.1"/>
    </source>
</evidence>
<dbReference type="SUPFAM" id="SSF51905">
    <property type="entry name" value="FAD/NAD(P)-binding domain"/>
    <property type="match status" value="1"/>
</dbReference>
<protein>
    <recommendedName>
        <fullName evidence="1">FAD-dependent urate hydroxylase HpyO/Asp monooxygenase CreE-like FAD/NAD(P)-binding domain-containing protein</fullName>
    </recommendedName>
</protein>
<sequence>MNTKKHLGILGGGPSALFLFKQLVDGKCTKAVVTIFERGRQLGSGMPYSTAGANDEHITNVSGNEIPPLVTTVAEWIKTAPKQLLDHFEITPESYNDYKVLPRLLFGQYLSAQFALLQQQAAGIGLEALVRFNSEVTDIIDEPDNGKITVEVNGDEHYQFDTVVTSTGHNWPDEHEGKIPRYFDSPYPPAKLRIKANHAVAVKGTSLTAVDALRTLARSNGDFTIEKDGKRIFHLAEDSPDFKVVLHSRHGLLPAVRFHLEDTHLKNKKLLTKEQIAAHIKENNGFLSLDYIFEKDFKDIFRDKDPELYARLKNMRVEDFVDEVMGTREERNAFRLLAAEYEEAERSIKTRTSVYWKELLGALSFAMNYPAKYFSAEDMERLQKSLLPLISVVIAYMPQSSCEEMMAMHQAGVLDVVAVGEDSEVEPLKNGGAVYRYTDEEGKKQEKHFETFVDASGQPHLSYNNLPYKSLTENKTVSPALLQYRDAEKGKAAKVEGKDVVTDEQGNYHLKVPGIAIDDNFRVINEQGDANPRLYMMAVPYIGGYNPDYSGLDFCEEASKRIMQTLFEEV</sequence>